<dbReference type="InterPro" id="IPR008072">
    <property type="entry name" value="Cyt_P450_E_CYP3A"/>
</dbReference>
<dbReference type="EC" id="1.14.14.-" evidence="8"/>
<dbReference type="GeneTree" id="ENSGT00950000182958"/>
<dbReference type="InterPro" id="IPR001128">
    <property type="entry name" value="Cyt_P450"/>
</dbReference>
<dbReference type="PANTHER" id="PTHR24302:SF8">
    <property type="entry name" value="CYTOCHROME P450 3A-RELATED"/>
    <property type="match status" value="1"/>
</dbReference>
<evidence type="ECO:0000313" key="10">
    <source>
        <dbReference type="Ensembl" id="ENSCGRP00001026109.1"/>
    </source>
</evidence>
<dbReference type="InterPro" id="IPR050705">
    <property type="entry name" value="Cytochrome_P450_3A"/>
</dbReference>
<keyword evidence="5 8" id="KW-0560">Oxidoreductase</keyword>
<reference evidence="10" key="2">
    <citation type="submission" date="2025-09" db="UniProtKB">
        <authorList>
            <consortium name="Ensembl"/>
        </authorList>
    </citation>
    <scope>IDENTIFICATION</scope>
</reference>
<evidence type="ECO:0000256" key="8">
    <source>
        <dbReference type="RuleBase" id="RU368049"/>
    </source>
</evidence>
<keyword evidence="8" id="KW-0492">Microsome</keyword>
<comment type="subcellular location">
    <subcellularLocation>
        <location evidence="8">Endoplasmic reticulum membrane</location>
    </subcellularLocation>
    <subcellularLocation>
        <location evidence="8">Microsome membrane</location>
    </subcellularLocation>
</comment>
<evidence type="ECO:0000256" key="9">
    <source>
        <dbReference type="SAM" id="Phobius"/>
    </source>
</evidence>
<dbReference type="GO" id="GO:0005789">
    <property type="term" value="C:endoplasmic reticulum membrane"/>
    <property type="evidence" value="ECO:0007669"/>
    <property type="project" value="UniProtKB-SubCell"/>
</dbReference>
<dbReference type="Gene3D" id="1.10.630.10">
    <property type="entry name" value="Cytochrome P450"/>
    <property type="match status" value="1"/>
</dbReference>
<keyword evidence="9" id="KW-0812">Transmembrane</keyword>
<dbReference type="AlphaFoldDB" id="A0A8C2MZ51"/>
<evidence type="ECO:0000256" key="4">
    <source>
        <dbReference type="ARBA" id="ARBA00022723"/>
    </source>
</evidence>
<keyword evidence="3 8" id="KW-0349">Heme</keyword>
<keyword evidence="7 8" id="KW-0503">Monooxygenase</keyword>
<protein>
    <recommendedName>
        <fullName evidence="8">Cytochrome P450 3A</fullName>
        <ecNumber evidence="8">1.14.14.-</ecNumber>
    </recommendedName>
</protein>
<feature type="transmembrane region" description="Helical" evidence="9">
    <location>
        <begin position="12"/>
        <end position="28"/>
    </location>
</feature>
<reference evidence="10" key="1">
    <citation type="submission" date="2025-08" db="UniProtKB">
        <authorList>
            <consortium name="Ensembl"/>
        </authorList>
    </citation>
    <scope>IDENTIFICATION</scope>
</reference>
<evidence type="ECO:0000256" key="5">
    <source>
        <dbReference type="ARBA" id="ARBA00023002"/>
    </source>
</evidence>
<accession>A0A8C2MZ51</accession>
<keyword evidence="4 8" id="KW-0479">Metal-binding</keyword>
<dbReference type="GO" id="GO:0016712">
    <property type="term" value="F:oxidoreductase activity, acting on paired donors, with incorporation or reduction of molecular oxygen, reduced flavin or flavoprotein as one donor, and incorporation of one atom of oxygen"/>
    <property type="evidence" value="ECO:0007669"/>
    <property type="project" value="UniProtKB-EC"/>
</dbReference>
<keyword evidence="9" id="KW-1133">Transmembrane helix</keyword>
<evidence type="ECO:0000256" key="3">
    <source>
        <dbReference type="ARBA" id="ARBA00022617"/>
    </source>
</evidence>
<dbReference type="Proteomes" id="UP000694386">
    <property type="component" value="Unplaced"/>
</dbReference>
<comment type="similarity">
    <text evidence="2 8">Belongs to the cytochrome P450 family.</text>
</comment>
<comment type="catalytic activity">
    <reaction evidence="8">
        <text>an organic molecule + reduced [NADPH--hemoprotein reductase] + O2 = an alcohol + oxidized [NADPH--hemoprotein reductase] + H2O + H(+)</text>
        <dbReference type="Rhea" id="RHEA:17149"/>
        <dbReference type="Rhea" id="RHEA-COMP:11964"/>
        <dbReference type="Rhea" id="RHEA-COMP:11965"/>
        <dbReference type="ChEBI" id="CHEBI:15377"/>
        <dbReference type="ChEBI" id="CHEBI:15378"/>
        <dbReference type="ChEBI" id="CHEBI:15379"/>
        <dbReference type="ChEBI" id="CHEBI:30879"/>
        <dbReference type="ChEBI" id="CHEBI:57618"/>
        <dbReference type="ChEBI" id="CHEBI:58210"/>
        <dbReference type="ChEBI" id="CHEBI:142491"/>
        <dbReference type="EC" id="1.14.14.1"/>
    </reaction>
</comment>
<evidence type="ECO:0000256" key="7">
    <source>
        <dbReference type="ARBA" id="ARBA00023033"/>
    </source>
</evidence>
<dbReference type="Ensembl" id="ENSCGRT00001030355.1">
    <property type="protein sequence ID" value="ENSCGRP00001026109.1"/>
    <property type="gene ID" value="ENSCGRG00001023511.1"/>
</dbReference>
<evidence type="ECO:0000256" key="6">
    <source>
        <dbReference type="ARBA" id="ARBA00023004"/>
    </source>
</evidence>
<keyword evidence="8" id="KW-0256">Endoplasmic reticulum</keyword>
<comment type="cofactor">
    <cofactor evidence="1 8">
        <name>heme</name>
        <dbReference type="ChEBI" id="CHEBI:30413"/>
    </cofactor>
</comment>
<dbReference type="InterPro" id="IPR036396">
    <property type="entry name" value="Cyt_P450_sf"/>
</dbReference>
<dbReference type="GO" id="GO:0008202">
    <property type="term" value="P:steroid metabolic process"/>
    <property type="evidence" value="ECO:0007669"/>
    <property type="project" value="TreeGrafter"/>
</dbReference>
<dbReference type="Pfam" id="PF00067">
    <property type="entry name" value="p450"/>
    <property type="match status" value="1"/>
</dbReference>
<dbReference type="PANTHER" id="PTHR24302">
    <property type="entry name" value="CYTOCHROME P450 FAMILY 3"/>
    <property type="match status" value="1"/>
</dbReference>
<dbReference type="GO" id="GO:0005506">
    <property type="term" value="F:iron ion binding"/>
    <property type="evidence" value="ECO:0007669"/>
    <property type="project" value="UniProtKB-UniRule"/>
</dbReference>
<evidence type="ECO:0000313" key="11">
    <source>
        <dbReference type="Proteomes" id="UP000694386"/>
    </source>
</evidence>
<evidence type="ECO:0000256" key="2">
    <source>
        <dbReference type="ARBA" id="ARBA00010617"/>
    </source>
</evidence>
<dbReference type="GO" id="GO:0050649">
    <property type="term" value="F:testosterone 6-beta-hydroxylase activity"/>
    <property type="evidence" value="ECO:0007669"/>
    <property type="project" value="TreeGrafter"/>
</dbReference>
<comment type="function">
    <text evidence="8">Cytochromes P450 are a group of heme-thiolate monooxygenases. In liver microsomes, this enzyme is involved in an NADPH-dependent electron transport pathway. It oxidizes a variety of structurally unrelated compounds, including steroids, fatty acids, and xenobiotics.</text>
</comment>
<name>A0A8C2MZ51_CRIGR</name>
<sequence length="137" mass="15785">MELFLNLSIETWVLLATSLVLIYIYGTYSHGTFKKLGIPGPKPLPLFGTIFDYRDGTWKFDEDCYKKYGKIWGFYDGRRPVLGIADPEVIKTVLVKECYSIFTNRRIHPKFSRQPILQPENPIILKVVSRDKPITGA</sequence>
<dbReference type="PRINTS" id="PR01689">
    <property type="entry name" value="EP450IICYP3A"/>
</dbReference>
<organism evidence="10 11">
    <name type="scientific">Cricetulus griseus</name>
    <name type="common">Chinese hamster</name>
    <name type="synonym">Cricetulus barabensis griseus</name>
    <dbReference type="NCBI Taxonomy" id="10029"/>
    <lineage>
        <taxon>Eukaryota</taxon>
        <taxon>Metazoa</taxon>
        <taxon>Chordata</taxon>
        <taxon>Craniata</taxon>
        <taxon>Vertebrata</taxon>
        <taxon>Euteleostomi</taxon>
        <taxon>Mammalia</taxon>
        <taxon>Eutheria</taxon>
        <taxon>Euarchontoglires</taxon>
        <taxon>Glires</taxon>
        <taxon>Rodentia</taxon>
        <taxon>Myomorpha</taxon>
        <taxon>Muroidea</taxon>
        <taxon>Cricetidae</taxon>
        <taxon>Cricetinae</taxon>
        <taxon>Cricetulus</taxon>
    </lineage>
</organism>
<proteinExistence type="inferred from homology"/>
<gene>
    <name evidence="10" type="primary">LOC100773059</name>
</gene>
<keyword evidence="9" id="KW-0472">Membrane</keyword>
<keyword evidence="6 8" id="KW-0408">Iron</keyword>
<dbReference type="GO" id="GO:0020037">
    <property type="term" value="F:heme binding"/>
    <property type="evidence" value="ECO:0007669"/>
    <property type="project" value="UniProtKB-UniRule"/>
</dbReference>
<dbReference type="GO" id="GO:0070989">
    <property type="term" value="P:oxidative demethylation"/>
    <property type="evidence" value="ECO:0007669"/>
    <property type="project" value="TreeGrafter"/>
</dbReference>
<dbReference type="SUPFAM" id="SSF48264">
    <property type="entry name" value="Cytochrome P450"/>
    <property type="match status" value="1"/>
</dbReference>
<evidence type="ECO:0000256" key="1">
    <source>
        <dbReference type="ARBA" id="ARBA00001971"/>
    </source>
</evidence>